<dbReference type="PROSITE" id="PS01346">
    <property type="entry name" value="CLAUDIN"/>
    <property type="match status" value="1"/>
</dbReference>
<name>A0AAQ6IF03_ANATE</name>
<keyword evidence="5" id="KW-1003">Cell membrane</keyword>
<dbReference type="GO" id="GO:0005923">
    <property type="term" value="C:bicellular tight junction"/>
    <property type="evidence" value="ECO:0007669"/>
    <property type="project" value="UniProtKB-SubCell"/>
</dbReference>
<keyword evidence="12" id="KW-1185">Reference proteome</keyword>
<feature type="transmembrane region" description="Helical" evidence="10">
    <location>
        <begin position="74"/>
        <end position="95"/>
    </location>
</feature>
<reference evidence="11" key="3">
    <citation type="submission" date="2025-09" db="UniProtKB">
        <authorList>
            <consortium name="Ensembl"/>
        </authorList>
    </citation>
    <scope>IDENTIFICATION</scope>
</reference>
<keyword evidence="7" id="KW-0965">Cell junction</keyword>
<sequence length="252" mass="27742">MKAITEVVALFLGFVGWVMIFVSLQDQYWRVSTQDGSVILTSAIYENLWMSCASDSTGVYNCREFPSLFALPGYVQACRALMIASIVFGTFALAATLAGMQCSKIGGENYILKGRIAAIGGVFFLLQGICTMIAISWYGANITREFFDDFFPGIKYEFGEALYIGWCSATLAICGGSCLVCSCQVTTPNDNMCVSLKNVLYYLVELVHIRPTKTCLLCFRKYSYRQSSGGLHLSPMSAPHSVPSNYDKNAYV</sequence>
<dbReference type="Pfam" id="PF00822">
    <property type="entry name" value="PMP22_Claudin"/>
    <property type="match status" value="1"/>
</dbReference>
<evidence type="ECO:0000256" key="3">
    <source>
        <dbReference type="ARBA" id="ARBA00008295"/>
    </source>
</evidence>
<feature type="transmembrane region" description="Helical" evidence="10">
    <location>
        <begin position="7"/>
        <end position="24"/>
    </location>
</feature>
<reference evidence="11" key="2">
    <citation type="submission" date="2025-08" db="UniProtKB">
        <authorList>
            <consortium name="Ensembl"/>
        </authorList>
    </citation>
    <scope>IDENTIFICATION</scope>
</reference>
<proteinExistence type="inferred from homology"/>
<evidence type="ECO:0000256" key="10">
    <source>
        <dbReference type="SAM" id="Phobius"/>
    </source>
</evidence>
<organism evidence="11 12">
    <name type="scientific">Anabas testudineus</name>
    <name type="common">Climbing perch</name>
    <name type="synonym">Anthias testudineus</name>
    <dbReference type="NCBI Taxonomy" id="64144"/>
    <lineage>
        <taxon>Eukaryota</taxon>
        <taxon>Metazoa</taxon>
        <taxon>Chordata</taxon>
        <taxon>Craniata</taxon>
        <taxon>Vertebrata</taxon>
        <taxon>Euteleostomi</taxon>
        <taxon>Actinopterygii</taxon>
        <taxon>Neopterygii</taxon>
        <taxon>Teleostei</taxon>
        <taxon>Neoteleostei</taxon>
        <taxon>Acanthomorphata</taxon>
        <taxon>Anabantaria</taxon>
        <taxon>Anabantiformes</taxon>
        <taxon>Anabantoidei</taxon>
        <taxon>Anabantidae</taxon>
        <taxon>Anabas</taxon>
    </lineage>
</organism>
<dbReference type="FunFam" id="1.20.140.150:FF:000001">
    <property type="entry name" value="Claudin"/>
    <property type="match status" value="1"/>
</dbReference>
<evidence type="ECO:0000256" key="1">
    <source>
        <dbReference type="ARBA" id="ARBA00004435"/>
    </source>
</evidence>
<dbReference type="GO" id="GO:0005886">
    <property type="term" value="C:plasma membrane"/>
    <property type="evidence" value="ECO:0007669"/>
    <property type="project" value="UniProtKB-SubCell"/>
</dbReference>
<evidence type="ECO:0000313" key="12">
    <source>
        <dbReference type="Proteomes" id="UP000265040"/>
    </source>
</evidence>
<evidence type="ECO:0000256" key="9">
    <source>
        <dbReference type="ARBA" id="ARBA00023136"/>
    </source>
</evidence>
<reference evidence="11 12" key="1">
    <citation type="submission" date="2021-04" db="EMBL/GenBank/DDBJ databases">
        <authorList>
            <consortium name="Wellcome Sanger Institute Data Sharing"/>
        </authorList>
    </citation>
    <scope>NUCLEOTIDE SEQUENCE [LARGE SCALE GENOMIC DNA]</scope>
</reference>
<keyword evidence="6 10" id="KW-0812">Transmembrane</keyword>
<evidence type="ECO:0008006" key="13">
    <source>
        <dbReference type="Google" id="ProtNLM"/>
    </source>
</evidence>
<dbReference type="PRINTS" id="PR01077">
    <property type="entry name" value="CLAUDIN"/>
</dbReference>
<dbReference type="InterPro" id="IPR004031">
    <property type="entry name" value="PMP22/EMP/MP20/Claudin"/>
</dbReference>
<evidence type="ECO:0000256" key="8">
    <source>
        <dbReference type="ARBA" id="ARBA00022989"/>
    </source>
</evidence>
<evidence type="ECO:0000256" key="6">
    <source>
        <dbReference type="ARBA" id="ARBA00022692"/>
    </source>
</evidence>
<keyword evidence="4" id="KW-0796">Tight junction</keyword>
<dbReference type="Ensembl" id="ENSATET00000077205.1">
    <property type="protein sequence ID" value="ENSATEP00000073331.1"/>
    <property type="gene ID" value="ENSATEG00000015153.3"/>
</dbReference>
<dbReference type="Gene3D" id="1.20.140.150">
    <property type="match status" value="1"/>
</dbReference>
<comment type="subcellular location">
    <subcellularLocation>
        <location evidence="1">Cell junction</location>
        <location evidence="1">Tight junction</location>
    </subcellularLocation>
    <subcellularLocation>
        <location evidence="2">Cell membrane</location>
        <topology evidence="2">Multi-pass membrane protein</topology>
    </subcellularLocation>
</comment>
<evidence type="ECO:0000256" key="7">
    <source>
        <dbReference type="ARBA" id="ARBA00022949"/>
    </source>
</evidence>
<dbReference type="InterPro" id="IPR017974">
    <property type="entry name" value="Claudin_CS"/>
</dbReference>
<protein>
    <recommendedName>
        <fullName evidence="13">Claudin</fullName>
    </recommendedName>
</protein>
<accession>A0AAQ6IF03</accession>
<evidence type="ECO:0000256" key="4">
    <source>
        <dbReference type="ARBA" id="ARBA00022427"/>
    </source>
</evidence>
<evidence type="ECO:0000313" key="11">
    <source>
        <dbReference type="Ensembl" id="ENSATEP00000073331.1"/>
    </source>
</evidence>
<keyword evidence="9 10" id="KW-0472">Membrane</keyword>
<keyword evidence="8 10" id="KW-1133">Transmembrane helix</keyword>
<evidence type="ECO:0000256" key="5">
    <source>
        <dbReference type="ARBA" id="ARBA00022475"/>
    </source>
</evidence>
<dbReference type="GO" id="GO:0005198">
    <property type="term" value="F:structural molecule activity"/>
    <property type="evidence" value="ECO:0007669"/>
    <property type="project" value="InterPro"/>
</dbReference>
<dbReference type="InterPro" id="IPR006187">
    <property type="entry name" value="Claudin"/>
</dbReference>
<evidence type="ECO:0000256" key="2">
    <source>
        <dbReference type="ARBA" id="ARBA00004651"/>
    </source>
</evidence>
<dbReference type="Proteomes" id="UP000265040">
    <property type="component" value="Chromosome 14"/>
</dbReference>
<comment type="similarity">
    <text evidence="3">Belongs to the claudin family.</text>
</comment>
<dbReference type="AlphaFoldDB" id="A0AAQ6IF03"/>
<dbReference type="PANTHER" id="PTHR12002">
    <property type="entry name" value="CLAUDIN"/>
    <property type="match status" value="1"/>
</dbReference>
<feature type="transmembrane region" description="Helical" evidence="10">
    <location>
        <begin position="116"/>
        <end position="138"/>
    </location>
</feature>
<dbReference type="GeneTree" id="ENSGT00940000165100"/>